<protein>
    <submittedName>
        <fullName evidence="3">DUF1481 domain-containing protein</fullName>
    </submittedName>
</protein>
<evidence type="ECO:0000313" key="5">
    <source>
        <dbReference type="Proteomes" id="UP000233778"/>
    </source>
</evidence>
<dbReference type="EMBL" id="CP025085">
    <property type="protein sequence ID" value="AUG98747.1"/>
    <property type="molecule type" value="Genomic_DNA"/>
</dbReference>
<dbReference type="Proteomes" id="UP000017700">
    <property type="component" value="Chromosome"/>
</dbReference>
<dbReference type="OrthoDB" id="6457475at2"/>
<organism evidence="3 4">
    <name type="scientific">Serratia sp. (strain ATCC 39006)</name>
    <name type="common">Prodigiosinella confusarubida</name>
    <dbReference type="NCBI Taxonomy" id="104623"/>
    <lineage>
        <taxon>Bacteria</taxon>
        <taxon>Pseudomonadati</taxon>
        <taxon>Pseudomonadota</taxon>
        <taxon>Gammaproteobacteria</taxon>
        <taxon>Enterobacterales</taxon>
        <taxon>Pectobacteriaceae</taxon>
        <taxon>Prodigiosinella</taxon>
    </lineage>
</organism>
<proteinExistence type="predicted"/>
<dbReference type="EMBL" id="CP025084">
    <property type="protein sequence ID" value="AUH03062.1"/>
    <property type="molecule type" value="Genomic_DNA"/>
</dbReference>
<name>A0A2I5TER1_SERS3</name>
<reference evidence="3" key="4">
    <citation type="submission" date="2017-11" db="EMBL/GenBank/DDBJ databases">
        <title>Complete genome sequence of Serratia sp. ATCC 39006.</title>
        <authorList>
            <person name="Hampton H.G."/>
            <person name="Jackson S.A."/>
            <person name="Jauregui R."/>
            <person name="Poulter G.T.M."/>
            <person name="Salmond G.P.C."/>
            <person name="Fineran P.C."/>
        </authorList>
    </citation>
    <scope>NUCLEOTIDE SEQUENCE</scope>
    <source>
        <strain evidence="3">ATCC 39006</strain>
    </source>
</reference>
<reference evidence="2 5" key="3">
    <citation type="submission" date="2017-11" db="EMBL/GenBank/DDBJ databases">
        <title>Complete genome sequence of Serratia sp. ATCC 39006 LacA.</title>
        <authorList>
            <person name="Hampton H.G."/>
            <person name="Jackson S.A."/>
            <person name="Jauregui R."/>
            <person name="Poulter G.T.M."/>
            <person name="Salmond G.P.C."/>
            <person name="Fineran P.C."/>
        </authorList>
    </citation>
    <scope>NUCLEOTIDE SEQUENCE [LARGE SCALE GENOMIC DNA]</scope>
    <source>
        <strain evidence="2 5">ATCC 39006</strain>
    </source>
</reference>
<evidence type="ECO:0000313" key="3">
    <source>
        <dbReference type="EMBL" id="AUH03062.1"/>
    </source>
</evidence>
<dbReference type="Proteomes" id="UP000233778">
    <property type="component" value="Chromosome"/>
</dbReference>
<dbReference type="InterPro" id="IPR010858">
    <property type="entry name" value="DUF1481"/>
</dbReference>
<dbReference type="STRING" id="104623.Ser39006_00795"/>
<reference evidence="3 4" key="1">
    <citation type="journal article" date="2013" name="Genome Announc.">
        <title>Draft genome sequence of Serratia sp. strain ATCC 39006, a model bacterium for analysis of the biosynthesis and regulation of prodigiosin, a carbapenem, and gas vesicles.</title>
        <authorList>
            <person name="Fineran P.C."/>
            <person name="Iglesias Cans M.C."/>
            <person name="Ramsay J.P."/>
            <person name="Wilf N.M."/>
            <person name="Cossyleon D."/>
            <person name="McNeil M.B."/>
            <person name="Williamson N.R."/>
            <person name="Monson R.E."/>
            <person name="Becher S.A."/>
            <person name="Stanton J.A."/>
            <person name="Brugger K."/>
            <person name="Brown S.D."/>
            <person name="Salmond G.P."/>
        </authorList>
    </citation>
    <scope>NUCLEOTIDE SEQUENCE [LARGE SCALE GENOMIC DNA]</scope>
    <source>
        <strain evidence="3">ATCC 39006</strain>
        <strain evidence="4">ATCC 39006 / SC 11482</strain>
    </source>
</reference>
<gene>
    <name evidence="2" type="ORF">CWC46_02265</name>
    <name evidence="3" type="ORF">Ser39006_002265</name>
</gene>
<feature type="transmembrane region" description="Helical" evidence="1">
    <location>
        <begin position="12"/>
        <end position="32"/>
    </location>
</feature>
<dbReference type="RefSeq" id="WP_037380499.1">
    <property type="nucleotide sequence ID" value="NZ_CP025084.1"/>
</dbReference>
<evidence type="ECO:0000256" key="1">
    <source>
        <dbReference type="SAM" id="Phobius"/>
    </source>
</evidence>
<keyword evidence="4" id="KW-1185">Reference proteome</keyword>
<dbReference type="PROSITE" id="PS51257">
    <property type="entry name" value="PROKAR_LIPOPROTEIN"/>
    <property type="match status" value="1"/>
</dbReference>
<accession>A0A2I5TER1</accession>
<keyword evidence="1" id="KW-1133">Transmembrane helix</keyword>
<keyword evidence="1" id="KW-0472">Membrane</keyword>
<evidence type="ECO:0000313" key="4">
    <source>
        <dbReference type="Proteomes" id="UP000017700"/>
    </source>
</evidence>
<dbReference type="KEGG" id="serq:CWC46_02265"/>
<sequence>MLGKGLNRGANMPLLFFFRSICIGVGVMLMTACSSHSPPSDFYAGGYLADRGVVRLWRKDDVQQHVTTLMTVYSPHQGQNTQITHSRFQQGTVREIQQSKSGPPKEETRLRFDANGTVSYMQRQFPEHRESLSEDEIALYQFDAKRMLELSDALRVGNIQLKQGIWQNNQVMTCNGQLVRPDLDRSSLSWIAQRRQHSTGVLSIAWLESPEGSQLLLVVNTDFCRWEPTAKTIDMWE</sequence>
<keyword evidence="1" id="KW-0812">Transmembrane</keyword>
<evidence type="ECO:0000313" key="2">
    <source>
        <dbReference type="EMBL" id="AUG98747.1"/>
    </source>
</evidence>
<reference evidence="3" key="2">
    <citation type="submission" date="2013-09" db="EMBL/GenBank/DDBJ databases">
        <authorList>
            <person name="Wang G."/>
            <person name="Yang Y."/>
            <person name="Su Y."/>
        </authorList>
    </citation>
    <scope>NUCLEOTIDE SEQUENCE</scope>
    <source>
        <strain evidence="3">ATCC 39006</strain>
    </source>
</reference>
<dbReference type="KEGG" id="sera:Ser39006_002265"/>
<dbReference type="AlphaFoldDB" id="A0A2I5TER1"/>
<dbReference type="Pfam" id="PF07356">
    <property type="entry name" value="DUF1481"/>
    <property type="match status" value="1"/>
</dbReference>